<accession>A0A1D2JI59</accession>
<dbReference type="Proteomes" id="UP000242814">
    <property type="component" value="Unassembled WGS sequence"/>
</dbReference>
<name>A0A1D2JI59_PARBR</name>
<gene>
    <name evidence="2" type="ORF">ACO22_02640</name>
</gene>
<sequence length="51" mass="5911">MSHWFQAVGYGDRREGRRELARDNQHQPPRTGVSERTDRGEVGGGKERKKM</sequence>
<protein>
    <submittedName>
        <fullName evidence="2">Uncharacterized protein</fullName>
    </submittedName>
</protein>
<feature type="compositionally biased region" description="Basic and acidic residues" evidence="1">
    <location>
        <begin position="11"/>
        <end position="25"/>
    </location>
</feature>
<evidence type="ECO:0000256" key="1">
    <source>
        <dbReference type="SAM" id="MobiDB-lite"/>
    </source>
</evidence>
<dbReference type="EMBL" id="LZYO01000084">
    <property type="protein sequence ID" value="ODH37365.1"/>
    <property type="molecule type" value="Genomic_DNA"/>
</dbReference>
<evidence type="ECO:0000313" key="2">
    <source>
        <dbReference type="EMBL" id="ODH37365.1"/>
    </source>
</evidence>
<proteinExistence type="predicted"/>
<organism evidence="2 3">
    <name type="scientific">Paracoccidioides brasiliensis</name>
    <dbReference type="NCBI Taxonomy" id="121759"/>
    <lineage>
        <taxon>Eukaryota</taxon>
        <taxon>Fungi</taxon>
        <taxon>Dikarya</taxon>
        <taxon>Ascomycota</taxon>
        <taxon>Pezizomycotina</taxon>
        <taxon>Eurotiomycetes</taxon>
        <taxon>Eurotiomycetidae</taxon>
        <taxon>Onygenales</taxon>
        <taxon>Ajellomycetaceae</taxon>
        <taxon>Paracoccidioides</taxon>
    </lineage>
</organism>
<comment type="caution">
    <text evidence="2">The sequence shown here is derived from an EMBL/GenBank/DDBJ whole genome shotgun (WGS) entry which is preliminary data.</text>
</comment>
<feature type="region of interest" description="Disordered" evidence="1">
    <location>
        <begin position="1"/>
        <end position="51"/>
    </location>
</feature>
<feature type="compositionally biased region" description="Basic and acidic residues" evidence="1">
    <location>
        <begin position="33"/>
        <end position="51"/>
    </location>
</feature>
<evidence type="ECO:0000313" key="3">
    <source>
        <dbReference type="Proteomes" id="UP000242814"/>
    </source>
</evidence>
<reference evidence="2 3" key="1">
    <citation type="submission" date="2016-06" db="EMBL/GenBank/DDBJ databases">
        <authorList>
            <person name="Kjaerup R.B."/>
            <person name="Dalgaard T.S."/>
            <person name="Juul-Madsen H.R."/>
        </authorList>
    </citation>
    <scope>NUCLEOTIDE SEQUENCE [LARGE SCALE GENOMIC DNA]</scope>
    <source>
        <strain evidence="2 3">Pb300</strain>
    </source>
</reference>
<dbReference type="AlphaFoldDB" id="A0A1D2JI59"/>